<proteinExistence type="predicted"/>
<dbReference type="STRING" id="908615.SAMN05421540_10984"/>
<evidence type="ECO:0000313" key="3">
    <source>
        <dbReference type="Proteomes" id="UP000198820"/>
    </source>
</evidence>
<reference evidence="2 3" key="1">
    <citation type="submission" date="2016-10" db="EMBL/GenBank/DDBJ databases">
        <authorList>
            <person name="de Groot N.N."/>
        </authorList>
    </citation>
    <scope>NUCLEOTIDE SEQUENCE [LARGE SCALE GENOMIC DNA]</scope>
    <source>
        <strain evidence="2 3">DSM 23581</strain>
    </source>
</reference>
<feature type="signal peptide" evidence="1">
    <location>
        <begin position="1"/>
        <end position="18"/>
    </location>
</feature>
<organism evidence="2 3">
    <name type="scientific">Psychroflexus halocasei</name>
    <dbReference type="NCBI Taxonomy" id="908615"/>
    <lineage>
        <taxon>Bacteria</taxon>
        <taxon>Pseudomonadati</taxon>
        <taxon>Bacteroidota</taxon>
        <taxon>Flavobacteriia</taxon>
        <taxon>Flavobacteriales</taxon>
        <taxon>Flavobacteriaceae</taxon>
        <taxon>Psychroflexus</taxon>
    </lineage>
</organism>
<gene>
    <name evidence="2" type="ORF">SAMN05421540_10984</name>
</gene>
<dbReference type="EMBL" id="FNQF01000009">
    <property type="protein sequence ID" value="SEA66734.1"/>
    <property type="molecule type" value="Genomic_DNA"/>
</dbReference>
<accession>A0A1H4D1Y9</accession>
<dbReference type="AlphaFoldDB" id="A0A1H4D1Y9"/>
<evidence type="ECO:0008006" key="4">
    <source>
        <dbReference type="Google" id="ProtNLM"/>
    </source>
</evidence>
<sequence>MKFTYSLCLLFLVFFASAQNNLTIDQKVYDVKPLVDGELSLYSEKTTGDHLYIMSYNNKHVLLERDNYRQQIESLLDRSLDIKNLSYRTRAFVIFTEKFNHRIDEKIDKLSLGLSVYGGVSNEFLFTNPNNEKYGIIGAELELYNRKMFRRHSLFFQFNQTINTSDYDFNLSQLTLNYRFRFIDTKYFYAAANVEFFSLNYVSFENSYYNQDEELVVEDQEATALDTPISFGASLNFNVSKVTTIFLSYNDFVALGVNDNGETPLDFSFGLRFAL</sequence>
<name>A0A1H4D1Y9_9FLAO</name>
<evidence type="ECO:0000313" key="2">
    <source>
        <dbReference type="EMBL" id="SEA66734.1"/>
    </source>
</evidence>
<protein>
    <recommendedName>
        <fullName evidence="4">MetA-pathway of phenol degradation</fullName>
    </recommendedName>
</protein>
<feature type="chain" id="PRO_5011570169" description="MetA-pathway of phenol degradation" evidence="1">
    <location>
        <begin position="19"/>
        <end position="275"/>
    </location>
</feature>
<keyword evidence="3" id="KW-1185">Reference proteome</keyword>
<evidence type="ECO:0000256" key="1">
    <source>
        <dbReference type="SAM" id="SignalP"/>
    </source>
</evidence>
<dbReference type="Proteomes" id="UP000198820">
    <property type="component" value="Unassembled WGS sequence"/>
</dbReference>
<dbReference type="RefSeq" id="WP_093245089.1">
    <property type="nucleotide sequence ID" value="NZ_FNQF01000009.1"/>
</dbReference>
<keyword evidence="1" id="KW-0732">Signal</keyword>